<protein>
    <submittedName>
        <fullName evidence="3">Uncharacterized protein</fullName>
    </submittedName>
</protein>
<feature type="region of interest" description="Disordered" evidence="1">
    <location>
        <begin position="95"/>
        <end position="137"/>
    </location>
</feature>
<organism evidence="3 4">
    <name type="scientific">Agrobacterium albertimagni AOL15</name>
    <dbReference type="NCBI Taxonomy" id="1156935"/>
    <lineage>
        <taxon>Bacteria</taxon>
        <taxon>Pseudomonadati</taxon>
        <taxon>Pseudomonadota</taxon>
        <taxon>Alphaproteobacteria</taxon>
        <taxon>Hyphomicrobiales</taxon>
        <taxon>Rhizobiaceae</taxon>
        <taxon>Rhizobium/Agrobacterium group</taxon>
        <taxon>Agrobacterium</taxon>
    </lineage>
</organism>
<gene>
    <name evidence="3" type="ORF">QWE_00035</name>
</gene>
<evidence type="ECO:0000256" key="1">
    <source>
        <dbReference type="SAM" id="MobiDB-lite"/>
    </source>
</evidence>
<evidence type="ECO:0000313" key="3">
    <source>
        <dbReference type="EMBL" id="EKF61545.1"/>
    </source>
</evidence>
<dbReference type="PATRIC" id="fig|1156935.5.peg.6"/>
<dbReference type="STRING" id="1156935.QWE_00035"/>
<dbReference type="Proteomes" id="UP000007123">
    <property type="component" value="Unassembled WGS sequence"/>
</dbReference>
<reference evidence="3 4" key="1">
    <citation type="journal article" date="2012" name="J. Bacteriol.">
        <title>Draft Genome Sequence of Agrobacterium albertimagni Strain AOL15.</title>
        <authorList>
            <person name="Trimble W.L."/>
            <person name="Phung le T."/>
            <person name="Meyer F."/>
            <person name="Gilbert J.A."/>
            <person name="Silver S."/>
        </authorList>
    </citation>
    <scope>NUCLEOTIDE SEQUENCE [LARGE SCALE GENOMIC DNA]</scope>
    <source>
        <strain evidence="3 4">AOL15</strain>
    </source>
</reference>
<evidence type="ECO:0000313" key="4">
    <source>
        <dbReference type="Proteomes" id="UP000007123"/>
    </source>
</evidence>
<dbReference type="EMBL" id="ALJF01000001">
    <property type="protein sequence ID" value="EKF61545.1"/>
    <property type="molecule type" value="Genomic_DNA"/>
</dbReference>
<proteinExistence type="predicted"/>
<evidence type="ECO:0000256" key="2">
    <source>
        <dbReference type="SAM" id="Phobius"/>
    </source>
</evidence>
<dbReference type="RefSeq" id="WP_006723999.1">
    <property type="nucleotide sequence ID" value="NZ_ALJF01000001.1"/>
</dbReference>
<keyword evidence="2" id="KW-1133">Transmembrane helix</keyword>
<name>K2Q8L0_9HYPH</name>
<accession>K2Q8L0</accession>
<sequence length="252" mass="27319">MSKDRDHLELLQYLVAPEPDPVVMQAVISQSRENFVNRRPSLAGEVSSPSLLMRRFAVWLLPVGVATFAGALMVTAYLLQPGPGTDRSRDVIAEVPAPASPDPTELSRGNDVPRGQTPADTSRRLGAQSLPSAGQRPIGALPQIVSRFEGDGVVIGTRRDATGLEIYLPELSGEETIDVQGLMPGEDAEILGAFALPASNLVAIRFGAGDVRFWRIYHRVDGKYGRDPERSKLVSDAQDRAEVERRLGNVGR</sequence>
<keyword evidence="2" id="KW-0472">Membrane</keyword>
<feature type="transmembrane region" description="Helical" evidence="2">
    <location>
        <begin position="56"/>
        <end position="79"/>
    </location>
</feature>
<comment type="caution">
    <text evidence="3">The sequence shown here is derived from an EMBL/GenBank/DDBJ whole genome shotgun (WGS) entry which is preliminary data.</text>
</comment>
<dbReference type="OrthoDB" id="7949518at2"/>
<keyword evidence="2" id="KW-0812">Transmembrane</keyword>
<keyword evidence="4" id="KW-1185">Reference proteome</keyword>
<dbReference type="AlphaFoldDB" id="K2Q8L0"/>